<name>L0G707_ECHVK</name>
<keyword evidence="2" id="KW-1185">Reference proteome</keyword>
<protein>
    <submittedName>
        <fullName evidence="1">Uncharacterized protein</fullName>
    </submittedName>
</protein>
<dbReference type="EMBL" id="CP003346">
    <property type="protein sequence ID" value="AGA80796.1"/>
    <property type="molecule type" value="Genomic_DNA"/>
</dbReference>
<dbReference type="AlphaFoldDB" id="L0G707"/>
<gene>
    <name evidence="1" type="ordered locus">Echvi_4627</name>
</gene>
<sequence>MVSDIISNLSILVSCLREIDSYLCDPVGRTGAEFTVGKGMYGMRIGDDRDGLKKNNGLFLAGTKKAFTFVLPMRERRGAAQNKIFR</sequence>
<organism evidence="1 2">
    <name type="scientific">Echinicola vietnamensis (strain DSM 17526 / LMG 23754 / KMM 6221)</name>
    <dbReference type="NCBI Taxonomy" id="926556"/>
    <lineage>
        <taxon>Bacteria</taxon>
        <taxon>Pseudomonadati</taxon>
        <taxon>Bacteroidota</taxon>
        <taxon>Cytophagia</taxon>
        <taxon>Cytophagales</taxon>
        <taxon>Cyclobacteriaceae</taxon>
        <taxon>Echinicola</taxon>
    </lineage>
</organism>
<dbReference type="Proteomes" id="UP000010796">
    <property type="component" value="Chromosome"/>
</dbReference>
<dbReference type="HOGENOM" id="CLU_2492897_0_0_10"/>
<reference evidence="2" key="1">
    <citation type="submission" date="2012-02" db="EMBL/GenBank/DDBJ databases">
        <title>The complete genome of Echinicola vietnamensis DSM 17526.</title>
        <authorList>
            <person name="Lucas S."/>
            <person name="Copeland A."/>
            <person name="Lapidus A."/>
            <person name="Glavina del Rio T."/>
            <person name="Dalin E."/>
            <person name="Tice H."/>
            <person name="Bruce D."/>
            <person name="Goodwin L."/>
            <person name="Pitluck S."/>
            <person name="Peters L."/>
            <person name="Ovchinnikova G."/>
            <person name="Teshima H."/>
            <person name="Kyrpides N."/>
            <person name="Mavromatis K."/>
            <person name="Ivanova N."/>
            <person name="Brettin T."/>
            <person name="Detter J.C."/>
            <person name="Han C."/>
            <person name="Larimer F."/>
            <person name="Land M."/>
            <person name="Hauser L."/>
            <person name="Markowitz V."/>
            <person name="Cheng J.-F."/>
            <person name="Hugenholtz P."/>
            <person name="Woyke T."/>
            <person name="Wu D."/>
            <person name="Brambilla E."/>
            <person name="Klenk H.-P."/>
            <person name="Eisen J.A."/>
        </authorList>
    </citation>
    <scope>NUCLEOTIDE SEQUENCE [LARGE SCALE GENOMIC DNA]</scope>
    <source>
        <strain evidence="2">DSM 17526 / LMG 23754 / KMM 6221</strain>
    </source>
</reference>
<proteinExistence type="predicted"/>
<accession>L0G707</accession>
<dbReference type="KEGG" id="evi:Echvi_4627"/>
<evidence type="ECO:0000313" key="2">
    <source>
        <dbReference type="Proteomes" id="UP000010796"/>
    </source>
</evidence>
<evidence type="ECO:0000313" key="1">
    <source>
        <dbReference type="EMBL" id="AGA80796.1"/>
    </source>
</evidence>